<feature type="binding site" evidence="8">
    <location>
        <position position="6"/>
    </location>
    <ligand>
        <name>Mg(2+)</name>
        <dbReference type="ChEBI" id="CHEBI:18420"/>
    </ligand>
</feature>
<keyword evidence="6 8" id="KW-0460">Magnesium</keyword>
<dbReference type="Proteomes" id="UP000198362">
    <property type="component" value="Unassembled WGS sequence"/>
</dbReference>
<comment type="similarity">
    <text evidence="7 8">Belongs to the PINc/VapC protein family.</text>
</comment>
<dbReference type="EMBL" id="FZPH01000033">
    <property type="protein sequence ID" value="SNT66170.1"/>
    <property type="molecule type" value="Genomic_DNA"/>
</dbReference>
<organism evidence="10 11">
    <name type="scientific">Asanoa hainanensis</name>
    <dbReference type="NCBI Taxonomy" id="560556"/>
    <lineage>
        <taxon>Bacteria</taxon>
        <taxon>Bacillati</taxon>
        <taxon>Actinomycetota</taxon>
        <taxon>Actinomycetes</taxon>
        <taxon>Micromonosporales</taxon>
        <taxon>Micromonosporaceae</taxon>
        <taxon>Asanoa</taxon>
    </lineage>
</organism>
<dbReference type="HAMAP" id="MF_00265">
    <property type="entry name" value="VapC_Nob1"/>
    <property type="match status" value="1"/>
</dbReference>
<keyword evidence="4 8" id="KW-0479">Metal-binding</keyword>
<dbReference type="PANTHER" id="PTHR33653">
    <property type="entry name" value="RIBONUCLEASE VAPC2"/>
    <property type="match status" value="1"/>
</dbReference>
<evidence type="ECO:0000256" key="3">
    <source>
        <dbReference type="ARBA" id="ARBA00022722"/>
    </source>
</evidence>
<dbReference type="EC" id="3.1.-.-" evidence="8"/>
<evidence type="ECO:0000256" key="7">
    <source>
        <dbReference type="ARBA" id="ARBA00038093"/>
    </source>
</evidence>
<dbReference type="RefSeq" id="WP_089255909.1">
    <property type="nucleotide sequence ID" value="NZ_FZPH01000033.1"/>
</dbReference>
<feature type="binding site" evidence="8">
    <location>
        <position position="94"/>
    </location>
    <ligand>
        <name>Mg(2+)</name>
        <dbReference type="ChEBI" id="CHEBI:18420"/>
    </ligand>
</feature>
<evidence type="ECO:0000256" key="8">
    <source>
        <dbReference type="HAMAP-Rule" id="MF_00265"/>
    </source>
</evidence>
<sequence length="134" mass="15000">MKYLVDTSALVRIIRRQVDPVWYDAVDRGLVAICDPVLVETLTIADAKSYARAEEELRAAYPWVPVPDDVWAMVTSVRRELASQSRHQGLSVADHLVCATAIRLKLVVLHEDADFETAARLIPQLAQHRISIGL</sequence>
<accession>A0A239PGU2</accession>
<feature type="domain" description="PIN" evidence="9">
    <location>
        <begin position="3"/>
        <end position="120"/>
    </location>
</feature>
<proteinExistence type="inferred from homology"/>
<dbReference type="SUPFAM" id="SSF88723">
    <property type="entry name" value="PIN domain-like"/>
    <property type="match status" value="1"/>
</dbReference>
<comment type="function">
    <text evidence="8">Toxic component of a toxin-antitoxin (TA) system. An RNase.</text>
</comment>
<keyword evidence="8" id="KW-0800">Toxin</keyword>
<keyword evidence="11" id="KW-1185">Reference proteome</keyword>
<comment type="cofactor">
    <cofactor evidence="1 8">
        <name>Mg(2+)</name>
        <dbReference type="ChEBI" id="CHEBI:18420"/>
    </cofactor>
</comment>
<evidence type="ECO:0000256" key="2">
    <source>
        <dbReference type="ARBA" id="ARBA00022649"/>
    </source>
</evidence>
<dbReference type="InterPro" id="IPR022907">
    <property type="entry name" value="VapC_family"/>
</dbReference>
<protein>
    <recommendedName>
        <fullName evidence="8">Ribonuclease VapC</fullName>
        <shortName evidence="8">RNase VapC</shortName>
        <ecNumber evidence="8">3.1.-.-</ecNumber>
    </recommendedName>
    <alternativeName>
        <fullName evidence="8">Toxin VapC</fullName>
    </alternativeName>
</protein>
<name>A0A239PGU2_9ACTN</name>
<evidence type="ECO:0000256" key="1">
    <source>
        <dbReference type="ARBA" id="ARBA00001946"/>
    </source>
</evidence>
<keyword evidence="5 8" id="KW-0378">Hydrolase</keyword>
<evidence type="ECO:0000313" key="10">
    <source>
        <dbReference type="EMBL" id="SNT66170.1"/>
    </source>
</evidence>
<dbReference type="Pfam" id="PF01850">
    <property type="entry name" value="PIN"/>
    <property type="match status" value="1"/>
</dbReference>
<keyword evidence="2 8" id="KW-1277">Toxin-antitoxin system</keyword>
<dbReference type="PANTHER" id="PTHR33653:SF1">
    <property type="entry name" value="RIBONUCLEASE VAPC2"/>
    <property type="match status" value="1"/>
</dbReference>
<dbReference type="AlphaFoldDB" id="A0A239PGU2"/>
<evidence type="ECO:0000256" key="6">
    <source>
        <dbReference type="ARBA" id="ARBA00022842"/>
    </source>
</evidence>
<dbReference type="GO" id="GO:0000287">
    <property type="term" value="F:magnesium ion binding"/>
    <property type="evidence" value="ECO:0007669"/>
    <property type="project" value="UniProtKB-UniRule"/>
</dbReference>
<dbReference type="GO" id="GO:0016787">
    <property type="term" value="F:hydrolase activity"/>
    <property type="evidence" value="ECO:0007669"/>
    <property type="project" value="UniProtKB-KW"/>
</dbReference>
<dbReference type="GO" id="GO:0004540">
    <property type="term" value="F:RNA nuclease activity"/>
    <property type="evidence" value="ECO:0007669"/>
    <property type="project" value="InterPro"/>
</dbReference>
<dbReference type="Gene3D" id="3.40.50.1010">
    <property type="entry name" value="5'-nuclease"/>
    <property type="match status" value="1"/>
</dbReference>
<evidence type="ECO:0000256" key="5">
    <source>
        <dbReference type="ARBA" id="ARBA00022801"/>
    </source>
</evidence>
<dbReference type="InterPro" id="IPR050556">
    <property type="entry name" value="Type_II_TA_system_RNase"/>
</dbReference>
<reference evidence="10 11" key="1">
    <citation type="submission" date="2017-06" db="EMBL/GenBank/DDBJ databases">
        <authorList>
            <person name="Kim H.J."/>
            <person name="Triplett B.A."/>
        </authorList>
    </citation>
    <scope>NUCLEOTIDE SEQUENCE [LARGE SCALE GENOMIC DNA]</scope>
    <source>
        <strain evidence="10 11">CGMCC 4.5593</strain>
    </source>
</reference>
<keyword evidence="3 8" id="KW-0540">Nuclease</keyword>
<evidence type="ECO:0000256" key="4">
    <source>
        <dbReference type="ARBA" id="ARBA00022723"/>
    </source>
</evidence>
<dbReference type="InterPro" id="IPR002716">
    <property type="entry name" value="PIN_dom"/>
</dbReference>
<evidence type="ECO:0000313" key="11">
    <source>
        <dbReference type="Proteomes" id="UP000198362"/>
    </source>
</evidence>
<dbReference type="InterPro" id="IPR029060">
    <property type="entry name" value="PIN-like_dom_sf"/>
</dbReference>
<gene>
    <name evidence="8" type="primary">vapC</name>
    <name evidence="10" type="ORF">SAMN05421812_13347</name>
</gene>
<evidence type="ECO:0000259" key="9">
    <source>
        <dbReference type="Pfam" id="PF01850"/>
    </source>
</evidence>
<dbReference type="OrthoDB" id="5185254at2"/>
<dbReference type="GO" id="GO:0090729">
    <property type="term" value="F:toxin activity"/>
    <property type="evidence" value="ECO:0007669"/>
    <property type="project" value="UniProtKB-KW"/>
</dbReference>